<evidence type="ECO:0000313" key="2">
    <source>
        <dbReference type="EMBL" id="MBL0388560.1"/>
    </source>
</evidence>
<accession>A0ABS1JEC7</accession>
<dbReference type="Proteomes" id="UP000602284">
    <property type="component" value="Unassembled WGS sequence"/>
</dbReference>
<evidence type="ECO:0000256" key="1">
    <source>
        <dbReference type="SAM" id="SignalP"/>
    </source>
</evidence>
<proteinExistence type="predicted"/>
<feature type="chain" id="PRO_5047171428" evidence="1">
    <location>
        <begin position="21"/>
        <end position="173"/>
    </location>
</feature>
<name>A0ABS1JEC7_9BACL</name>
<feature type="signal peptide" evidence="1">
    <location>
        <begin position="1"/>
        <end position="20"/>
    </location>
</feature>
<keyword evidence="1" id="KW-0732">Signal</keyword>
<protein>
    <submittedName>
        <fullName evidence="2">Uncharacterized protein</fullName>
    </submittedName>
</protein>
<gene>
    <name evidence="2" type="ORF">JJB07_18305</name>
</gene>
<keyword evidence="3" id="KW-1185">Reference proteome</keyword>
<sequence>MKKTLVLGALTLIVTAIVTAQGSAVPATKYDSILQSVGTSQKVDDPNGKPVHATEQQYKANNSKKTLKKVEELPGYVDDQEIEGKSGKNLKKSLMTYKEYINLGIDPAFRHDIDADRMVWVLQTKFTKTTNINGVDIVNPLVTTVYDAETGDQIAMTVSTDAPNGLANVKHAK</sequence>
<organism evidence="2 3">
    <name type="scientific">Tumebacillus amylolyticus</name>
    <dbReference type="NCBI Taxonomy" id="2801339"/>
    <lineage>
        <taxon>Bacteria</taxon>
        <taxon>Bacillati</taxon>
        <taxon>Bacillota</taxon>
        <taxon>Bacilli</taxon>
        <taxon>Bacillales</taxon>
        <taxon>Alicyclobacillaceae</taxon>
        <taxon>Tumebacillus</taxon>
    </lineage>
</organism>
<dbReference type="EMBL" id="JAEQNB010000006">
    <property type="protein sequence ID" value="MBL0388560.1"/>
    <property type="molecule type" value="Genomic_DNA"/>
</dbReference>
<reference evidence="2 3" key="1">
    <citation type="submission" date="2021-01" db="EMBL/GenBank/DDBJ databases">
        <title>Tumebacillus sp. strain ITR2 16S ribosomal RNA gene Genome sequencing and assembly.</title>
        <authorList>
            <person name="Kang M."/>
        </authorList>
    </citation>
    <scope>NUCLEOTIDE SEQUENCE [LARGE SCALE GENOMIC DNA]</scope>
    <source>
        <strain evidence="2 3">ITR2</strain>
    </source>
</reference>
<evidence type="ECO:0000313" key="3">
    <source>
        <dbReference type="Proteomes" id="UP000602284"/>
    </source>
</evidence>
<dbReference type="RefSeq" id="WP_201637524.1">
    <property type="nucleotide sequence ID" value="NZ_JAEQNB010000006.1"/>
</dbReference>
<comment type="caution">
    <text evidence="2">The sequence shown here is derived from an EMBL/GenBank/DDBJ whole genome shotgun (WGS) entry which is preliminary data.</text>
</comment>